<evidence type="ECO:0000313" key="3">
    <source>
        <dbReference type="EMBL" id="AWB28193.1"/>
    </source>
</evidence>
<dbReference type="KEGG" id="harc:HARCEL1_10995"/>
<dbReference type="EMBL" id="CP028858">
    <property type="protein sequence ID" value="AWB28193.1"/>
    <property type="molecule type" value="Genomic_DNA"/>
</dbReference>
<dbReference type="Proteomes" id="UP000244727">
    <property type="component" value="Chromosome"/>
</dbReference>
<dbReference type="Pfam" id="PF26485">
    <property type="entry name" value="DUF8156"/>
    <property type="match status" value="1"/>
</dbReference>
<evidence type="ECO:0000313" key="4">
    <source>
        <dbReference type="Proteomes" id="UP000244727"/>
    </source>
</evidence>
<gene>
    <name evidence="3" type="ORF">HARCEL1_10995</name>
</gene>
<accession>A0A2R4X3C8</accession>
<dbReference type="InterPro" id="IPR058469">
    <property type="entry name" value="DUF8156"/>
</dbReference>
<feature type="coiled-coil region" evidence="1">
    <location>
        <begin position="72"/>
        <end position="99"/>
    </location>
</feature>
<evidence type="ECO:0000256" key="1">
    <source>
        <dbReference type="SAM" id="Coils"/>
    </source>
</evidence>
<keyword evidence="4" id="KW-1185">Reference proteome</keyword>
<dbReference type="AlphaFoldDB" id="A0A2R4X3C8"/>
<keyword evidence="1" id="KW-0175">Coiled coil</keyword>
<evidence type="ECO:0000259" key="2">
    <source>
        <dbReference type="Pfam" id="PF26485"/>
    </source>
</evidence>
<protein>
    <recommendedName>
        <fullName evidence="2">DUF8156 domain-containing protein</fullName>
    </recommendedName>
</protein>
<organism evidence="3 4">
    <name type="scientific">Halococcoides cellulosivorans</name>
    <dbReference type="NCBI Taxonomy" id="1679096"/>
    <lineage>
        <taxon>Archaea</taxon>
        <taxon>Methanobacteriati</taxon>
        <taxon>Methanobacteriota</taxon>
        <taxon>Stenosarchaea group</taxon>
        <taxon>Halobacteria</taxon>
        <taxon>Halobacteriales</taxon>
        <taxon>Haloarculaceae</taxon>
        <taxon>Halococcoides</taxon>
    </lineage>
</organism>
<proteinExistence type="predicted"/>
<feature type="domain" description="DUF8156" evidence="2">
    <location>
        <begin position="1"/>
        <end position="98"/>
    </location>
</feature>
<dbReference type="RefSeq" id="WP_108383491.1">
    <property type="nucleotide sequence ID" value="NZ_CP028858.1"/>
</dbReference>
<sequence length="102" mass="11858">MGRTTPTYRDTLDSREQAFQPFRRALRRPYRPAFDRLFEHARQFADAAGYCNATDPDIALLLSIALAHEHARSERDERIEALEGEIEALSARVDRLERRLDD</sequence>
<reference evidence="3 4" key="1">
    <citation type="submission" date="2018-04" db="EMBL/GenBank/DDBJ databases">
        <title>Halococcoides cellulosivorans gen. nov., sp. nov., an extremely halophilic cellulose-utilizing haloarchaeon from hypersaline lakes.</title>
        <authorList>
            <person name="Sorokin D.Y."/>
            <person name="Toshchakov S.V."/>
            <person name="Samarov N.I."/>
            <person name="Korzhenkov A."/>
            <person name="Kublanov I.V."/>
        </authorList>
    </citation>
    <scope>NUCLEOTIDE SEQUENCE [LARGE SCALE GENOMIC DNA]</scope>
    <source>
        <strain evidence="3 4">HArcel1</strain>
    </source>
</reference>
<dbReference type="GeneID" id="36513040"/>
<name>A0A2R4X3C8_9EURY</name>